<feature type="region of interest" description="Disordered" evidence="1">
    <location>
        <begin position="133"/>
        <end position="244"/>
    </location>
</feature>
<sequence length="269" mass="29573">MPPQLESTETTLREVLVSVRRRLYEQAPVHRLPVEILVSIANAASECPTDATPIPYPKSLITLTHVCHRWRSIALEHPSRRFRENDLRNLFWSCSTAHWLPTLHGPWTTGSAAHSSIGMCALYLGTSFLDQTPDQPADSAAPADRDHRSASGSKSRSRRGTGNPKSLGRTVPSRASWKRSRAEPTGGPNKRPRTAGTMAPPPVPHSAPSASGSSHPAPAASVSASRARGTRSDPSRRVQAPLDSDHYQPNRLAIRIRFPIPMDRRWCMI</sequence>
<dbReference type="EMBL" id="KZ084145">
    <property type="protein sequence ID" value="OSC97879.1"/>
    <property type="molecule type" value="Genomic_DNA"/>
</dbReference>
<feature type="compositionally biased region" description="Low complexity" evidence="1">
    <location>
        <begin position="133"/>
        <end position="142"/>
    </location>
</feature>
<evidence type="ECO:0000313" key="2">
    <source>
        <dbReference type="EMBL" id="OSC97879.1"/>
    </source>
</evidence>
<keyword evidence="3" id="KW-1185">Reference proteome</keyword>
<name>A0A1Y2I9T7_TRAC3</name>
<dbReference type="OrthoDB" id="2754196at2759"/>
<feature type="compositionally biased region" description="Low complexity" evidence="1">
    <location>
        <begin position="206"/>
        <end position="227"/>
    </location>
</feature>
<dbReference type="Gene3D" id="1.20.1280.50">
    <property type="match status" value="1"/>
</dbReference>
<dbReference type="AlphaFoldDB" id="A0A1Y2I9T7"/>
<dbReference type="Proteomes" id="UP000193067">
    <property type="component" value="Unassembled WGS sequence"/>
</dbReference>
<protein>
    <submittedName>
        <fullName evidence="2">Uncharacterized protein</fullName>
    </submittedName>
</protein>
<evidence type="ECO:0000313" key="3">
    <source>
        <dbReference type="Proteomes" id="UP000193067"/>
    </source>
</evidence>
<organism evidence="2 3">
    <name type="scientific">Trametes coccinea (strain BRFM310)</name>
    <name type="common">Pycnoporus coccineus</name>
    <dbReference type="NCBI Taxonomy" id="1353009"/>
    <lineage>
        <taxon>Eukaryota</taxon>
        <taxon>Fungi</taxon>
        <taxon>Dikarya</taxon>
        <taxon>Basidiomycota</taxon>
        <taxon>Agaricomycotina</taxon>
        <taxon>Agaricomycetes</taxon>
        <taxon>Polyporales</taxon>
        <taxon>Polyporaceae</taxon>
        <taxon>Trametes</taxon>
    </lineage>
</organism>
<evidence type="ECO:0000256" key="1">
    <source>
        <dbReference type="SAM" id="MobiDB-lite"/>
    </source>
</evidence>
<proteinExistence type="predicted"/>
<gene>
    <name evidence="2" type="ORF">PYCCODRAFT_1098773</name>
</gene>
<accession>A0A1Y2I9T7</accession>
<reference evidence="2 3" key="1">
    <citation type="journal article" date="2015" name="Biotechnol. Biofuels">
        <title>Enhanced degradation of softwood versus hardwood by the white-rot fungus Pycnoporus coccineus.</title>
        <authorList>
            <person name="Couturier M."/>
            <person name="Navarro D."/>
            <person name="Chevret D."/>
            <person name="Henrissat B."/>
            <person name="Piumi F."/>
            <person name="Ruiz-Duenas F.J."/>
            <person name="Martinez A.T."/>
            <person name="Grigoriev I.V."/>
            <person name="Riley R."/>
            <person name="Lipzen A."/>
            <person name="Berrin J.G."/>
            <person name="Master E.R."/>
            <person name="Rosso M.N."/>
        </authorList>
    </citation>
    <scope>NUCLEOTIDE SEQUENCE [LARGE SCALE GENOMIC DNA]</scope>
    <source>
        <strain evidence="2 3">BRFM310</strain>
    </source>
</reference>